<keyword evidence="3 6" id="KW-0812">Transmembrane</keyword>
<protein>
    <recommendedName>
        <fullName evidence="9">Plasma membrane ammonium transporter</fullName>
    </recommendedName>
</protein>
<dbReference type="EMBL" id="JAUTXT010000018">
    <property type="protein sequence ID" value="KAK3674768.1"/>
    <property type="molecule type" value="Genomic_DNA"/>
</dbReference>
<evidence type="ECO:0000256" key="6">
    <source>
        <dbReference type="SAM" id="Phobius"/>
    </source>
</evidence>
<evidence type="ECO:0000256" key="1">
    <source>
        <dbReference type="ARBA" id="ARBA00004141"/>
    </source>
</evidence>
<feature type="transmembrane region" description="Helical" evidence="6">
    <location>
        <begin position="238"/>
        <end position="256"/>
    </location>
</feature>
<feature type="transmembrane region" description="Helical" evidence="6">
    <location>
        <begin position="198"/>
        <end position="218"/>
    </location>
</feature>
<dbReference type="PANTHER" id="PTHR31123:SF4">
    <property type="entry name" value="PROTEIN ALCS"/>
    <property type="match status" value="1"/>
</dbReference>
<evidence type="ECO:0000256" key="3">
    <source>
        <dbReference type="ARBA" id="ARBA00022692"/>
    </source>
</evidence>
<dbReference type="PANTHER" id="PTHR31123">
    <property type="entry name" value="ACCUMULATION OF DYADS PROTEIN 2-RELATED"/>
    <property type="match status" value="1"/>
</dbReference>
<dbReference type="AlphaFoldDB" id="A0AAE0WMX8"/>
<dbReference type="GO" id="GO:0005886">
    <property type="term" value="C:plasma membrane"/>
    <property type="evidence" value="ECO:0007669"/>
    <property type="project" value="TreeGrafter"/>
</dbReference>
<keyword evidence="5 6" id="KW-0472">Membrane</keyword>
<dbReference type="InterPro" id="IPR000791">
    <property type="entry name" value="Gpr1/Fun34/SatP-like"/>
</dbReference>
<reference evidence="7" key="1">
    <citation type="submission" date="2023-07" db="EMBL/GenBank/DDBJ databases">
        <title>Black Yeasts Isolated from many extreme environments.</title>
        <authorList>
            <person name="Coleine C."/>
            <person name="Stajich J.E."/>
            <person name="Selbmann L."/>
        </authorList>
    </citation>
    <scope>NUCLEOTIDE SEQUENCE</scope>
    <source>
        <strain evidence="7">CCFEE 5485</strain>
    </source>
</reference>
<dbReference type="GO" id="GO:0015123">
    <property type="term" value="F:acetate transmembrane transporter activity"/>
    <property type="evidence" value="ECO:0007669"/>
    <property type="project" value="TreeGrafter"/>
</dbReference>
<evidence type="ECO:0000256" key="4">
    <source>
        <dbReference type="ARBA" id="ARBA00022989"/>
    </source>
</evidence>
<feature type="transmembrane region" description="Helical" evidence="6">
    <location>
        <begin position="174"/>
        <end position="191"/>
    </location>
</feature>
<evidence type="ECO:0000313" key="7">
    <source>
        <dbReference type="EMBL" id="KAK3674768.1"/>
    </source>
</evidence>
<feature type="transmembrane region" description="Helical" evidence="6">
    <location>
        <begin position="133"/>
        <end position="154"/>
    </location>
</feature>
<feature type="transmembrane region" description="Helical" evidence="6">
    <location>
        <begin position="72"/>
        <end position="91"/>
    </location>
</feature>
<keyword evidence="8" id="KW-1185">Reference proteome</keyword>
<comment type="similarity">
    <text evidence="2">Belongs to the acetate uptake transporter (AceTr) (TC 2.A.96) family.</text>
</comment>
<feature type="transmembrane region" description="Helical" evidence="6">
    <location>
        <begin position="97"/>
        <end position="121"/>
    </location>
</feature>
<evidence type="ECO:0000256" key="2">
    <source>
        <dbReference type="ARBA" id="ARBA00005587"/>
    </source>
</evidence>
<accession>A0AAE0WMX8</accession>
<name>A0AAE0WMX8_9PEZI</name>
<sequence length="287" mass="31228">MSSTTSTHRKALPDHNGTDIHAIDSAAHDELRLHPTQTGMTISPELFEKLYLTPKTPHSGDAIKRFANPTPMGFVGFVISTFTFAMVNMGWGGADGLAGVAGIFFFVGPVLLILATIFEWIMGNFFPMMVQSLFSVFWLSFGLLQLPSLGLAAAYSTTGNAAEGAASKGYNATIGLYLIVWGFALFTFWIFTLKTNVIFAVIFGTVTMAAWILAGAYFKVAAGEYVMAGHLQKAGGAILFITAAFGWYMTFVIMSYELRMPFNLPVGDLSHFWPRTDVPIGDVEKQA</sequence>
<keyword evidence="4 6" id="KW-1133">Transmembrane helix</keyword>
<proteinExistence type="inferred from homology"/>
<evidence type="ECO:0008006" key="9">
    <source>
        <dbReference type="Google" id="ProtNLM"/>
    </source>
</evidence>
<dbReference type="Pfam" id="PF01184">
    <property type="entry name" value="Gpr1_Fun34_YaaH"/>
    <property type="match status" value="1"/>
</dbReference>
<dbReference type="InterPro" id="IPR051633">
    <property type="entry name" value="AceTr"/>
</dbReference>
<comment type="subcellular location">
    <subcellularLocation>
        <location evidence="1">Membrane</location>
        <topology evidence="1">Multi-pass membrane protein</topology>
    </subcellularLocation>
</comment>
<evidence type="ECO:0000256" key="5">
    <source>
        <dbReference type="ARBA" id="ARBA00023136"/>
    </source>
</evidence>
<organism evidence="7 8">
    <name type="scientific">Recurvomyces mirabilis</name>
    <dbReference type="NCBI Taxonomy" id="574656"/>
    <lineage>
        <taxon>Eukaryota</taxon>
        <taxon>Fungi</taxon>
        <taxon>Dikarya</taxon>
        <taxon>Ascomycota</taxon>
        <taxon>Pezizomycotina</taxon>
        <taxon>Dothideomycetes</taxon>
        <taxon>Dothideomycetidae</taxon>
        <taxon>Mycosphaerellales</taxon>
        <taxon>Teratosphaeriaceae</taxon>
        <taxon>Recurvomyces</taxon>
    </lineage>
</organism>
<dbReference type="Proteomes" id="UP001274830">
    <property type="component" value="Unassembled WGS sequence"/>
</dbReference>
<evidence type="ECO:0000313" key="8">
    <source>
        <dbReference type="Proteomes" id="UP001274830"/>
    </source>
</evidence>
<gene>
    <name evidence="7" type="ORF">LTR78_005490</name>
</gene>
<comment type="caution">
    <text evidence="7">The sequence shown here is derived from an EMBL/GenBank/DDBJ whole genome shotgun (WGS) entry which is preliminary data.</text>
</comment>